<reference evidence="3 4" key="1">
    <citation type="submission" date="2018-08" db="EMBL/GenBank/DDBJ databases">
        <title>A genome reference for cultivated species of the human gut microbiota.</title>
        <authorList>
            <person name="Zou Y."/>
            <person name="Xue W."/>
            <person name="Luo G."/>
        </authorList>
    </citation>
    <scope>NUCLEOTIDE SEQUENCE [LARGE SCALE GENOMIC DNA]</scope>
    <source>
        <strain evidence="3 4">OF01-3</strain>
    </source>
</reference>
<protein>
    <submittedName>
        <fullName evidence="3">Uncharacterized protein</fullName>
    </submittedName>
</protein>
<sequence>MDYSLIFRQLQEIITNNRISFIPIIFIIVNLLIFIISRTFRKTGLFVLALAFGIDYAIKSLPFDLYYNVPGLYNAVTILYVVGFMIFFVKIAKMLIKISKLNIDQPYKTDSKIGHFLKFTGMAPFLIMLIANLLKIENYIGIELTRIFTSAAFLFMLIKTLISTYKYLSTKESIVLGDKMDFKEIKDYLKEDTKSKNKTNSKNSGRKTRKTLNSKVDDPTQAIEPKDVRKKIKVSQVSQVKNYDFDLNDSKHAKLSINREVDDPEISNTELLRMLTGGFDDPRNETTIAITNLKSGNKISYTSKRPILKIHEQSEYKIDLEFESINEYDYGRFIDILLTYSKSKNDYKFELIAKPAMNISSSIIFFDPSNIYDIDEKDYANVSGKVISMNFPKYKVNFITGN</sequence>
<feature type="transmembrane region" description="Helical" evidence="2">
    <location>
        <begin position="43"/>
        <end position="59"/>
    </location>
</feature>
<dbReference type="OrthoDB" id="1693023at2"/>
<keyword evidence="4" id="KW-1185">Reference proteome</keyword>
<keyword evidence="2" id="KW-0472">Membrane</keyword>
<feature type="transmembrane region" description="Helical" evidence="2">
    <location>
        <begin position="20"/>
        <end position="36"/>
    </location>
</feature>
<feature type="region of interest" description="Disordered" evidence="1">
    <location>
        <begin position="193"/>
        <end position="220"/>
    </location>
</feature>
<proteinExistence type="predicted"/>
<comment type="caution">
    <text evidence="3">The sequence shown here is derived from an EMBL/GenBank/DDBJ whole genome shotgun (WGS) entry which is preliminary data.</text>
</comment>
<feature type="compositionally biased region" description="Basic residues" evidence="1">
    <location>
        <begin position="196"/>
        <end position="212"/>
    </location>
</feature>
<dbReference type="Proteomes" id="UP000261011">
    <property type="component" value="Unassembled WGS sequence"/>
</dbReference>
<dbReference type="RefSeq" id="WP_117522212.1">
    <property type="nucleotide sequence ID" value="NZ_AP031484.1"/>
</dbReference>
<dbReference type="EMBL" id="QVEU01000009">
    <property type="protein sequence ID" value="RGB74716.1"/>
    <property type="molecule type" value="Genomic_DNA"/>
</dbReference>
<feature type="transmembrane region" description="Helical" evidence="2">
    <location>
        <begin position="113"/>
        <end position="134"/>
    </location>
</feature>
<organism evidence="3 4">
    <name type="scientific">Anaerococcus nagyae</name>
    <dbReference type="NCBI Taxonomy" id="1755241"/>
    <lineage>
        <taxon>Bacteria</taxon>
        <taxon>Bacillati</taxon>
        <taxon>Bacillota</taxon>
        <taxon>Tissierellia</taxon>
        <taxon>Tissierellales</taxon>
        <taxon>Peptoniphilaceae</taxon>
        <taxon>Anaerococcus</taxon>
    </lineage>
</organism>
<keyword evidence="2" id="KW-1133">Transmembrane helix</keyword>
<evidence type="ECO:0000256" key="1">
    <source>
        <dbReference type="SAM" id="MobiDB-lite"/>
    </source>
</evidence>
<accession>A0A3E2TFU5</accession>
<name>A0A3E2TFU5_9FIRM</name>
<feature type="transmembrane region" description="Helical" evidence="2">
    <location>
        <begin position="71"/>
        <end position="92"/>
    </location>
</feature>
<keyword evidence="2" id="KW-0812">Transmembrane</keyword>
<dbReference type="AlphaFoldDB" id="A0A3E2TFU5"/>
<feature type="transmembrane region" description="Helical" evidence="2">
    <location>
        <begin position="140"/>
        <end position="162"/>
    </location>
</feature>
<gene>
    <name evidence="3" type="ORF">DXA39_08100</name>
</gene>
<evidence type="ECO:0000313" key="4">
    <source>
        <dbReference type="Proteomes" id="UP000261011"/>
    </source>
</evidence>
<evidence type="ECO:0000256" key="2">
    <source>
        <dbReference type="SAM" id="Phobius"/>
    </source>
</evidence>
<evidence type="ECO:0000313" key="3">
    <source>
        <dbReference type="EMBL" id="RGB74716.1"/>
    </source>
</evidence>